<reference evidence="19" key="1">
    <citation type="submission" date="2021-01" db="EMBL/GenBank/DDBJ databases">
        <authorList>
            <person name="Li R."/>
            <person name="Bekaert M."/>
        </authorList>
    </citation>
    <scope>NUCLEOTIDE SEQUENCE</scope>
    <source>
        <strain evidence="19">Farmed</strain>
    </source>
</reference>
<evidence type="ECO:0000256" key="10">
    <source>
        <dbReference type="ARBA" id="ARBA00023163"/>
    </source>
</evidence>
<dbReference type="Proteomes" id="UP000597762">
    <property type="component" value="Unassembled WGS sequence"/>
</dbReference>
<dbReference type="PROSITE" id="PS50014">
    <property type="entry name" value="BROMODOMAIN_2"/>
    <property type="match status" value="1"/>
</dbReference>
<keyword evidence="6" id="KW-0156">Chromatin regulator</keyword>
<comment type="subcellular location">
    <subcellularLocation>
        <location evidence="2">Cytoplasm</location>
        <location evidence="2">Cytoskeleton</location>
        <location evidence="2">Microtubule organizing center</location>
        <location evidence="2">Centrosome</location>
    </subcellularLocation>
    <subcellularLocation>
        <location evidence="1">Nucleus</location>
    </subcellularLocation>
</comment>
<evidence type="ECO:0000256" key="8">
    <source>
        <dbReference type="ARBA" id="ARBA00023117"/>
    </source>
</evidence>
<keyword evidence="10" id="KW-0804">Transcription</keyword>
<dbReference type="SUPFAM" id="SSF47370">
    <property type="entry name" value="Bromodomain"/>
    <property type="match status" value="1"/>
</dbReference>
<evidence type="ECO:0000256" key="6">
    <source>
        <dbReference type="ARBA" id="ARBA00022853"/>
    </source>
</evidence>
<proteinExistence type="inferred from homology"/>
<dbReference type="FunFam" id="3.40.630.30:FF:000004">
    <property type="entry name" value="Histone acetyltransferase KAT2A"/>
    <property type="match status" value="1"/>
</dbReference>
<comment type="caution">
    <text evidence="19">The sequence shown here is derived from an EMBL/GenBank/DDBJ whole genome shotgun (WGS) entry which is preliminary data.</text>
</comment>
<dbReference type="EMBL" id="CAHIKZ030000690">
    <property type="protein sequence ID" value="CAE1233671.1"/>
    <property type="molecule type" value="Genomic_DNA"/>
</dbReference>
<feature type="compositionally biased region" description="Low complexity" evidence="16">
    <location>
        <begin position="8"/>
        <end position="26"/>
    </location>
</feature>
<dbReference type="CDD" id="cd04301">
    <property type="entry name" value="NAT_SF"/>
    <property type="match status" value="1"/>
</dbReference>
<name>A0A812BI04_ACAPH</name>
<evidence type="ECO:0000259" key="17">
    <source>
        <dbReference type="PROSITE" id="PS50014"/>
    </source>
</evidence>
<feature type="compositionally biased region" description="Low complexity" evidence="16">
    <location>
        <begin position="401"/>
        <end position="415"/>
    </location>
</feature>
<evidence type="ECO:0000256" key="4">
    <source>
        <dbReference type="ARBA" id="ARBA00013184"/>
    </source>
</evidence>
<dbReference type="Pfam" id="PF00583">
    <property type="entry name" value="Acetyltransf_1"/>
    <property type="match status" value="1"/>
</dbReference>
<dbReference type="Pfam" id="PF00439">
    <property type="entry name" value="Bromodomain"/>
    <property type="match status" value="1"/>
</dbReference>
<evidence type="ECO:0000256" key="5">
    <source>
        <dbReference type="ARBA" id="ARBA00022679"/>
    </source>
</evidence>
<dbReference type="InterPro" id="IPR009464">
    <property type="entry name" value="PCAF_N"/>
</dbReference>
<dbReference type="GO" id="GO:0005634">
    <property type="term" value="C:nucleus"/>
    <property type="evidence" value="ECO:0007669"/>
    <property type="project" value="UniProtKB-SubCell"/>
</dbReference>
<feature type="region of interest" description="Disordered" evidence="16">
    <location>
        <begin position="401"/>
        <end position="455"/>
    </location>
</feature>
<dbReference type="PANTHER" id="PTHR45750">
    <property type="entry name" value="GH11602P"/>
    <property type="match status" value="1"/>
</dbReference>
<evidence type="ECO:0000313" key="20">
    <source>
        <dbReference type="Proteomes" id="UP000597762"/>
    </source>
</evidence>
<evidence type="ECO:0000256" key="11">
    <source>
        <dbReference type="ARBA" id="ARBA00023212"/>
    </source>
</evidence>
<comment type="catalytic activity">
    <reaction evidence="14">
        <text>L-lysyl-[histone] + acetyl-CoA = N(6)-acetyl-L-lysyl-[histone] + CoA + H(+)</text>
        <dbReference type="Rhea" id="RHEA:21992"/>
        <dbReference type="Rhea" id="RHEA-COMP:9845"/>
        <dbReference type="Rhea" id="RHEA-COMP:11338"/>
        <dbReference type="ChEBI" id="CHEBI:15378"/>
        <dbReference type="ChEBI" id="CHEBI:29969"/>
        <dbReference type="ChEBI" id="CHEBI:57287"/>
        <dbReference type="ChEBI" id="CHEBI:57288"/>
        <dbReference type="ChEBI" id="CHEBI:61930"/>
        <dbReference type="EC" id="2.3.1.48"/>
    </reaction>
    <physiologicalReaction direction="left-to-right" evidence="14">
        <dbReference type="Rhea" id="RHEA:21993"/>
    </physiologicalReaction>
</comment>
<keyword evidence="12" id="KW-0539">Nucleus</keyword>
<dbReference type="OrthoDB" id="1937912at2759"/>
<evidence type="ECO:0000256" key="13">
    <source>
        <dbReference type="ARBA" id="ARBA00023315"/>
    </source>
</evidence>
<feature type="domain" description="Bromo" evidence="17">
    <location>
        <begin position="788"/>
        <end position="858"/>
    </location>
</feature>
<keyword evidence="5 19" id="KW-0808">Transferase</keyword>
<evidence type="ECO:0000256" key="7">
    <source>
        <dbReference type="ARBA" id="ARBA00023015"/>
    </source>
</evidence>
<keyword evidence="11" id="KW-0206">Cytoskeleton</keyword>
<evidence type="ECO:0000259" key="18">
    <source>
        <dbReference type="PROSITE" id="PS51186"/>
    </source>
</evidence>
<evidence type="ECO:0000256" key="3">
    <source>
        <dbReference type="ARBA" id="ARBA00008607"/>
    </source>
</evidence>
<dbReference type="Pfam" id="PF06466">
    <property type="entry name" value="PCAF_N"/>
    <property type="match status" value="1"/>
</dbReference>
<dbReference type="PROSITE" id="PS51186">
    <property type="entry name" value="GNAT"/>
    <property type="match status" value="1"/>
</dbReference>
<dbReference type="EC" id="2.3.1.48" evidence="4"/>
<keyword evidence="8 15" id="KW-0103">Bromodomain</keyword>
<accession>A0A812BI04</accession>
<feature type="compositionally biased region" description="Polar residues" evidence="16">
    <location>
        <begin position="417"/>
        <end position="429"/>
    </location>
</feature>
<dbReference type="PROSITE" id="PS00633">
    <property type="entry name" value="BROMODOMAIN_1"/>
    <property type="match status" value="1"/>
</dbReference>
<feature type="region of interest" description="Disordered" evidence="16">
    <location>
        <begin position="1"/>
        <end position="26"/>
    </location>
</feature>
<dbReference type="Gene3D" id="1.20.920.10">
    <property type="entry name" value="Bromodomain-like"/>
    <property type="match status" value="1"/>
</dbReference>
<sequence length="880" mass="100276">MASTNGDTTNSAPTSSSSSTCLSSNSSSISSLAVSQAPAPEPSVLTNSSVVASEPSCLASSAGSRQGCQPTATGEMSRTNNLQRIAQKKTQVRNYPRPKKLEKLAVYSSCKTEGCNCNGWKNPNPPPTPPRVDVSQPLASLTDPCRSCSHTLGAHVSHLENVAEEELNRLLRIVVDVENLFMCVHKEEDSETKRVYFHLFKLLRKCIMNMCKPNIDMAIGTPPYEKPSIAKGVTNFVVYKFGHLAQKEWQTMYDLAKMFLHCLNHWKLETPTLHMQHAQMDDFHNYQSNYTRWLCYCHVPAFCDSLSRYETTVIFGRTLLRSVFQTMRRQVLDKFRAEKDLMPPEKRTLVLTHFPRFLSMLEEEVYGSNSPIWDPDFCQSTSASTTASAPGGFNRFTNSGTPAASAASATDGANAVKPSSTLVPTNNHPAKTKEAAGDKRRLDEMQGAGENKKRKIEGDVKEELVTEILTLITDPEQMVGPDSSKRLEARKSKVFGKKKRIRRKRVVRGPKPPPTLQDLQKTLFPAHTARDEIARQEEMKGVIEFKVMANTFKERPSREQLIWLIGLQNVFSHQLPRMPREYITRLVFDPKHKCLALIKENRVIGGICFRMFPTQGFTEIVFCAVTSNEQVKGYGTHMMNHLKDYHIQHDILHFLTFADEYAIGYFKKQGFSKDIKLPKSAYLGYIKDYEGATLMGCELNPRIHYTCFSQIIRKQKEIVKKILEKKQELQEKVYPGVACFKEGVRQIPIESIPGLLEAGWKVDNTHKETEMDSEQLHSTLKNILMLIKNHQSAWPFQKPVDKNEAPDYLDHIRFPMDLKTMSERLKNRYYCNKRLFIADMNRIFTNCRAYNQPDTDYYKCANSLEKFFQSKMKESNLWDK</sequence>
<dbReference type="InterPro" id="IPR016181">
    <property type="entry name" value="Acyl_CoA_acyltransferase"/>
</dbReference>
<dbReference type="GO" id="GO:0140672">
    <property type="term" value="C:ATAC complex"/>
    <property type="evidence" value="ECO:0007669"/>
    <property type="project" value="TreeGrafter"/>
</dbReference>
<dbReference type="PRINTS" id="PR00503">
    <property type="entry name" value="BROMODOMAIN"/>
</dbReference>
<evidence type="ECO:0000256" key="12">
    <source>
        <dbReference type="ARBA" id="ARBA00023242"/>
    </source>
</evidence>
<evidence type="ECO:0000256" key="9">
    <source>
        <dbReference type="ARBA" id="ARBA00023159"/>
    </source>
</evidence>
<dbReference type="GO" id="GO:0043992">
    <property type="term" value="F:histone H3K9 acetyltransferase activity"/>
    <property type="evidence" value="ECO:0007669"/>
    <property type="project" value="UniProtKB-ARBA"/>
</dbReference>
<evidence type="ECO:0000256" key="14">
    <source>
        <dbReference type="ARBA" id="ARBA00048940"/>
    </source>
</evidence>
<comment type="similarity">
    <text evidence="3">Belongs to the acetyltransferase family. GCN5 subfamily.</text>
</comment>
<keyword evidence="13 19" id="KW-0012">Acyltransferase</keyword>
<dbReference type="GO" id="GO:0005813">
    <property type="term" value="C:centrosome"/>
    <property type="evidence" value="ECO:0007669"/>
    <property type="project" value="UniProtKB-SubCell"/>
</dbReference>
<dbReference type="InterPro" id="IPR000182">
    <property type="entry name" value="GNAT_dom"/>
</dbReference>
<dbReference type="InterPro" id="IPR037800">
    <property type="entry name" value="GCN5"/>
</dbReference>
<evidence type="ECO:0000256" key="2">
    <source>
        <dbReference type="ARBA" id="ARBA00004300"/>
    </source>
</evidence>
<evidence type="ECO:0000256" key="1">
    <source>
        <dbReference type="ARBA" id="ARBA00004123"/>
    </source>
</evidence>
<dbReference type="GO" id="GO:0045944">
    <property type="term" value="P:positive regulation of transcription by RNA polymerase II"/>
    <property type="evidence" value="ECO:0007669"/>
    <property type="project" value="TreeGrafter"/>
</dbReference>
<evidence type="ECO:0000256" key="16">
    <source>
        <dbReference type="SAM" id="MobiDB-lite"/>
    </source>
</evidence>
<keyword evidence="20" id="KW-1185">Reference proteome</keyword>
<feature type="compositionally biased region" description="Basic and acidic residues" evidence="16">
    <location>
        <begin position="431"/>
        <end position="444"/>
    </location>
</feature>
<dbReference type="InterPro" id="IPR001487">
    <property type="entry name" value="Bromodomain"/>
</dbReference>
<dbReference type="SMART" id="SM00297">
    <property type="entry name" value="BROMO"/>
    <property type="match status" value="1"/>
</dbReference>
<dbReference type="PANTHER" id="PTHR45750:SF3">
    <property type="entry name" value="HISTONE ACETYLTRANSFERASE"/>
    <property type="match status" value="1"/>
</dbReference>
<dbReference type="InterPro" id="IPR036427">
    <property type="entry name" value="Bromodomain-like_sf"/>
</dbReference>
<keyword evidence="7" id="KW-0805">Transcription regulation</keyword>
<gene>
    <name evidence="19" type="ORF">SPHA_19049</name>
</gene>
<keyword evidence="9" id="KW-0010">Activator</keyword>
<evidence type="ECO:0000256" key="15">
    <source>
        <dbReference type="PROSITE-ProRule" id="PRU00035"/>
    </source>
</evidence>
<dbReference type="InterPro" id="IPR018359">
    <property type="entry name" value="Bromodomain_CS"/>
</dbReference>
<keyword evidence="11" id="KW-0963">Cytoplasm</keyword>
<organism evidence="19 20">
    <name type="scientific">Acanthosepion pharaonis</name>
    <name type="common">Pharaoh cuttlefish</name>
    <name type="synonym">Sepia pharaonis</name>
    <dbReference type="NCBI Taxonomy" id="158019"/>
    <lineage>
        <taxon>Eukaryota</taxon>
        <taxon>Metazoa</taxon>
        <taxon>Spiralia</taxon>
        <taxon>Lophotrochozoa</taxon>
        <taxon>Mollusca</taxon>
        <taxon>Cephalopoda</taxon>
        <taxon>Coleoidea</taxon>
        <taxon>Decapodiformes</taxon>
        <taxon>Sepiida</taxon>
        <taxon>Sepiina</taxon>
        <taxon>Sepiidae</taxon>
        <taxon>Acanthosepion</taxon>
    </lineage>
</organism>
<dbReference type="SUPFAM" id="SSF55729">
    <property type="entry name" value="Acyl-CoA N-acyltransferases (Nat)"/>
    <property type="match status" value="1"/>
</dbReference>
<evidence type="ECO:0000313" key="19">
    <source>
        <dbReference type="EMBL" id="CAE1233671.1"/>
    </source>
</evidence>
<protein>
    <recommendedName>
        <fullName evidence="4">histone acetyltransferase</fullName>
        <ecNumber evidence="4">2.3.1.48</ecNumber>
    </recommendedName>
</protein>
<dbReference type="AlphaFoldDB" id="A0A812BI04"/>
<dbReference type="CDD" id="cd05509">
    <property type="entry name" value="Bromo_gcn5_like"/>
    <property type="match status" value="1"/>
</dbReference>
<feature type="domain" description="N-acetyltransferase" evidence="18">
    <location>
        <begin position="552"/>
        <end position="700"/>
    </location>
</feature>
<dbReference type="Gene3D" id="3.40.630.30">
    <property type="match status" value="1"/>
</dbReference>